<dbReference type="GO" id="GO:0030246">
    <property type="term" value="F:carbohydrate binding"/>
    <property type="evidence" value="ECO:0007669"/>
    <property type="project" value="InterPro"/>
</dbReference>
<dbReference type="InterPro" id="IPR006101">
    <property type="entry name" value="Glyco_hydro_2"/>
</dbReference>
<dbReference type="GO" id="GO:0009341">
    <property type="term" value="C:beta-galactosidase complex"/>
    <property type="evidence" value="ECO:0007669"/>
    <property type="project" value="InterPro"/>
</dbReference>
<dbReference type="PRINTS" id="PR00132">
    <property type="entry name" value="GLHYDRLASE2"/>
</dbReference>
<comment type="similarity">
    <text evidence="4">Belongs to the glycosyl hydrolase 2 family.</text>
</comment>
<dbReference type="SUPFAM" id="SSF74650">
    <property type="entry name" value="Galactose mutarotase-like"/>
    <property type="match status" value="1"/>
</dbReference>
<dbReference type="Pfam" id="PF02837">
    <property type="entry name" value="Glyco_hydro_2_N"/>
    <property type="match status" value="1"/>
</dbReference>
<dbReference type="EMBL" id="SNRX01000142">
    <property type="protein sequence ID" value="KAA6300102.1"/>
    <property type="molecule type" value="Genomic_DNA"/>
</dbReference>
<evidence type="ECO:0000256" key="5">
    <source>
        <dbReference type="ARBA" id="ARBA00011245"/>
    </source>
</evidence>
<dbReference type="SMART" id="SM01038">
    <property type="entry name" value="Bgal_small_N"/>
    <property type="match status" value="1"/>
</dbReference>
<dbReference type="InterPro" id="IPR006103">
    <property type="entry name" value="Glyco_hydro_2_cat"/>
</dbReference>
<gene>
    <name evidence="13" type="ORF">EZS26_003758</name>
</gene>
<dbReference type="InterPro" id="IPR032312">
    <property type="entry name" value="LacZ_4"/>
</dbReference>
<dbReference type="Gene3D" id="3.20.20.80">
    <property type="entry name" value="Glycosidases"/>
    <property type="match status" value="1"/>
</dbReference>
<name>A0A5M8NTC0_9BACT</name>
<dbReference type="FunFam" id="3.20.20.80:FF:000018">
    <property type="entry name" value="Beta-galactosidase"/>
    <property type="match status" value="1"/>
</dbReference>
<accession>A0A5M8NTC0</accession>
<evidence type="ECO:0000256" key="4">
    <source>
        <dbReference type="ARBA" id="ARBA00007401"/>
    </source>
</evidence>
<dbReference type="SUPFAM" id="SSF49303">
    <property type="entry name" value="beta-Galactosidase/glucuronidase domain"/>
    <property type="match status" value="2"/>
</dbReference>
<evidence type="ECO:0000256" key="10">
    <source>
        <dbReference type="ARBA" id="ARBA00023295"/>
    </source>
</evidence>
<dbReference type="Proteomes" id="UP000324575">
    <property type="component" value="Unassembled WGS sequence"/>
</dbReference>
<evidence type="ECO:0000313" key="14">
    <source>
        <dbReference type="Proteomes" id="UP000324575"/>
    </source>
</evidence>
<feature type="non-terminal residue" evidence="13">
    <location>
        <position position="973"/>
    </location>
</feature>
<dbReference type="PANTHER" id="PTHR46323:SF2">
    <property type="entry name" value="BETA-GALACTOSIDASE"/>
    <property type="match status" value="1"/>
</dbReference>
<dbReference type="Pfam" id="PF02929">
    <property type="entry name" value="Bgal_small_N"/>
    <property type="match status" value="1"/>
</dbReference>
<dbReference type="InterPro" id="IPR004199">
    <property type="entry name" value="B-gal_small/dom_5"/>
</dbReference>
<dbReference type="InterPro" id="IPR006104">
    <property type="entry name" value="Glyco_hydro_2_N"/>
</dbReference>
<evidence type="ECO:0000256" key="1">
    <source>
        <dbReference type="ARBA" id="ARBA00001412"/>
    </source>
</evidence>
<organism evidence="13 14">
    <name type="scientific">Candidatus Ordinivivax streblomastigis</name>
    <dbReference type="NCBI Taxonomy" id="2540710"/>
    <lineage>
        <taxon>Bacteria</taxon>
        <taxon>Pseudomonadati</taxon>
        <taxon>Bacteroidota</taxon>
        <taxon>Bacteroidia</taxon>
        <taxon>Bacteroidales</taxon>
        <taxon>Candidatus Ordinivivax</taxon>
    </lineage>
</organism>
<comment type="cofactor">
    <cofactor evidence="2">
        <name>Ca(2+)</name>
        <dbReference type="ChEBI" id="CHEBI:29108"/>
    </cofactor>
</comment>
<dbReference type="EC" id="3.2.1.23" evidence="6"/>
<comment type="cofactor">
    <cofactor evidence="3">
        <name>Na(+)</name>
        <dbReference type="ChEBI" id="CHEBI:29101"/>
    </cofactor>
</comment>
<evidence type="ECO:0000256" key="2">
    <source>
        <dbReference type="ARBA" id="ARBA00001913"/>
    </source>
</evidence>
<dbReference type="Gene3D" id="2.60.40.10">
    <property type="entry name" value="Immunoglobulins"/>
    <property type="match status" value="2"/>
</dbReference>
<dbReference type="InterPro" id="IPR017853">
    <property type="entry name" value="GH"/>
</dbReference>
<dbReference type="InterPro" id="IPR011013">
    <property type="entry name" value="Gal_mutarotase_sf_dom"/>
</dbReference>
<dbReference type="Gene3D" id="2.70.98.10">
    <property type="match status" value="1"/>
</dbReference>
<dbReference type="PANTHER" id="PTHR46323">
    <property type="entry name" value="BETA-GALACTOSIDASE"/>
    <property type="match status" value="1"/>
</dbReference>
<dbReference type="PROSITE" id="PS00608">
    <property type="entry name" value="GLYCOSYL_HYDROL_F2_2"/>
    <property type="match status" value="1"/>
</dbReference>
<evidence type="ECO:0000256" key="11">
    <source>
        <dbReference type="ARBA" id="ARBA00032230"/>
    </source>
</evidence>
<dbReference type="InterPro" id="IPR023232">
    <property type="entry name" value="Glyco_hydro_2_AS"/>
</dbReference>
<dbReference type="AlphaFoldDB" id="A0A5M8NTC0"/>
<dbReference type="Gene3D" id="2.60.120.260">
    <property type="entry name" value="Galactose-binding domain-like"/>
    <property type="match status" value="1"/>
</dbReference>
<dbReference type="Pfam" id="PF16353">
    <property type="entry name" value="LacZ_4"/>
    <property type="match status" value="1"/>
</dbReference>
<comment type="catalytic activity">
    <reaction evidence="1">
        <text>Hydrolysis of terminal non-reducing beta-D-galactose residues in beta-D-galactosides.</text>
        <dbReference type="EC" id="3.2.1.23"/>
    </reaction>
</comment>
<keyword evidence="9" id="KW-0106">Calcium</keyword>
<feature type="domain" description="Beta galactosidase small chain/" evidence="12">
    <location>
        <begin position="789"/>
        <end position="973"/>
    </location>
</feature>
<dbReference type="InterPro" id="IPR036156">
    <property type="entry name" value="Beta-gal/glucu_dom_sf"/>
</dbReference>
<dbReference type="GO" id="GO:0005990">
    <property type="term" value="P:lactose catabolic process"/>
    <property type="evidence" value="ECO:0007669"/>
    <property type="project" value="TreeGrafter"/>
</dbReference>
<keyword evidence="8 13" id="KW-0378">Hydrolase</keyword>
<evidence type="ECO:0000256" key="7">
    <source>
        <dbReference type="ARBA" id="ARBA00013303"/>
    </source>
</evidence>
<reference evidence="13 14" key="1">
    <citation type="submission" date="2019-03" db="EMBL/GenBank/DDBJ databases">
        <title>Single cell metagenomics reveals metabolic interactions within the superorganism composed of flagellate Streblomastix strix and complex community of Bacteroidetes bacteria on its surface.</title>
        <authorList>
            <person name="Treitli S.C."/>
            <person name="Kolisko M."/>
            <person name="Husnik F."/>
            <person name="Keeling P."/>
            <person name="Hampl V."/>
        </authorList>
    </citation>
    <scope>NUCLEOTIDE SEQUENCE [LARGE SCALE GENOMIC DNA]</scope>
    <source>
        <strain evidence="13">St1</strain>
    </source>
</reference>
<evidence type="ECO:0000256" key="3">
    <source>
        <dbReference type="ARBA" id="ARBA00001959"/>
    </source>
</evidence>
<comment type="caution">
    <text evidence="13">The sequence shown here is derived from an EMBL/GenBank/DDBJ whole genome shotgun (WGS) entry which is preliminary data.</text>
</comment>
<dbReference type="Pfam" id="PF00703">
    <property type="entry name" value="Glyco_hydro_2"/>
    <property type="match status" value="1"/>
</dbReference>
<evidence type="ECO:0000259" key="12">
    <source>
        <dbReference type="SMART" id="SM01038"/>
    </source>
</evidence>
<dbReference type="InterPro" id="IPR006102">
    <property type="entry name" value="Ig-like_GH2"/>
</dbReference>
<keyword evidence="10 13" id="KW-0326">Glycosidase</keyword>
<dbReference type="InterPro" id="IPR008979">
    <property type="entry name" value="Galactose-bd-like_sf"/>
</dbReference>
<sequence>MKNSQNVPQGQHFINRMLQFTGFRGRRVCLAGLALLSLGTIHAQTPEWENPEIFGINKEPARATALPYSNEQQAIADVYSASPYYQSLDGTWKFNWHKKPVDKPEGFYAAGYDVSKWDNIQVPGNWELQGFGTPIYTNITYPHPKNPPYIDHNDNPVGCYVRDFMISKDWDGRRVYLHFESGLAAMYVWVNGQKVGYSQVTKSPAEFDITPYIKQGKNTLAIEGYRWSDGSYLEDQDFWRLSGFDRSVYLYSTAQVRIQDFFAKGDLDQSYKNGLFSVDVTLKNYSSSIDAARHTSTEIKLLDATGKTVYTEAKTGTTINFKKKITSPHLWSNETPYLYTLLLRLQDANGKAIEISSAKIGFRKVEIKNAQLLVNGKPVLMRGVNIHEHNPYTGHVQDEATMRRDIALMKQNNINAVRMSHYPQSPLWYKLCDEYGLFLCDEANIETHDMGAEWQSWFDQSKHPAYRPEWAEAHKDRVVRLIERDKNHPAVIVWSMGNECGNGPVFHDIYKWVKQRDTSRPVQFEQAGENENTDIVCPMYPGMESMKKYASRTDVTRPYIMCEYAHAMGNSTGNFQEYFDIISTAPHMQGGFIWDWVDQGLAATDDSGRKYWAYGGDIGGYQYTHDQNFCANGLITPDRKPHPGLYEVKKVYQDILFHAKDLSKGIITIENRFLYNDLKNYDFKWEVTKNGEKISDGKLNISQAALTKKDVAISLPVIASEAKQSSVEYFLNIYAYTKAATEMIPAGHEIAREQFAFPTNNYFGGLLRDARNDVTASVEIAKEDDNAIVLQAGNVTLNFSKRNGSLDGYAYNHKRLLSSGLQPDFWRAPTDNDFGNRLPELANVWKLAGQNKKVNHFTVNQSGNEVILTADYTLNDVSSPYTVRYTVSGDGKVKVHISWKAGKQGLPELPRFGTQLRLPPEFEIFTYYGRGPWENYSDRNTSSFIGIYKSTVSEQSFDYIRPQENGNKTDVRW</sequence>
<dbReference type="InterPro" id="IPR013783">
    <property type="entry name" value="Ig-like_fold"/>
</dbReference>
<protein>
    <recommendedName>
        <fullName evidence="7">Beta-galactosidase</fullName>
        <ecNumber evidence="6">3.2.1.23</ecNumber>
    </recommendedName>
    <alternativeName>
        <fullName evidence="11">Lactase</fullName>
    </alternativeName>
</protein>
<evidence type="ECO:0000313" key="13">
    <source>
        <dbReference type="EMBL" id="KAA6300102.1"/>
    </source>
</evidence>
<evidence type="ECO:0000256" key="9">
    <source>
        <dbReference type="ARBA" id="ARBA00022837"/>
    </source>
</evidence>
<dbReference type="InterPro" id="IPR050347">
    <property type="entry name" value="Bact_Beta-galactosidase"/>
</dbReference>
<comment type="subunit">
    <text evidence="5">Monomer.</text>
</comment>
<proteinExistence type="inferred from homology"/>
<dbReference type="Pfam" id="PF02836">
    <property type="entry name" value="Glyco_hydro_2_C"/>
    <property type="match status" value="1"/>
</dbReference>
<dbReference type="InterPro" id="IPR014718">
    <property type="entry name" value="GH-type_carb-bd"/>
</dbReference>
<dbReference type="GO" id="GO:0004565">
    <property type="term" value="F:beta-galactosidase activity"/>
    <property type="evidence" value="ECO:0007669"/>
    <property type="project" value="UniProtKB-EC"/>
</dbReference>
<evidence type="ECO:0000256" key="6">
    <source>
        <dbReference type="ARBA" id="ARBA00012756"/>
    </source>
</evidence>
<evidence type="ECO:0000256" key="8">
    <source>
        <dbReference type="ARBA" id="ARBA00022801"/>
    </source>
</evidence>
<dbReference type="SUPFAM" id="SSF49785">
    <property type="entry name" value="Galactose-binding domain-like"/>
    <property type="match status" value="1"/>
</dbReference>
<dbReference type="SUPFAM" id="SSF51445">
    <property type="entry name" value="(Trans)glycosidases"/>
    <property type="match status" value="1"/>
</dbReference>